<protein>
    <submittedName>
        <fullName evidence="1">Uncharacterized protein</fullName>
    </submittedName>
</protein>
<comment type="caution">
    <text evidence="1">The sequence shown here is derived from an EMBL/GenBank/DDBJ whole genome shotgun (WGS) entry which is preliminary data.</text>
</comment>
<evidence type="ECO:0000313" key="2">
    <source>
        <dbReference type="Proteomes" id="UP000191418"/>
    </source>
</evidence>
<dbReference type="OrthoDB" id="7875280at2"/>
<dbReference type="STRING" id="64969.SAMN02745127_02061"/>
<gene>
    <name evidence="1" type="ORF">BTE48_01205</name>
</gene>
<dbReference type="Proteomes" id="UP000191418">
    <property type="component" value="Unassembled WGS sequence"/>
</dbReference>
<keyword evidence="2" id="KW-1185">Reference proteome</keyword>
<dbReference type="RefSeq" id="WP_078745644.1">
    <property type="nucleotide sequence ID" value="NZ_FUXG01000013.1"/>
</dbReference>
<proteinExistence type="predicted"/>
<dbReference type="EMBL" id="MTSM01000001">
    <property type="protein sequence ID" value="OPX57077.1"/>
    <property type="molecule type" value="Genomic_DNA"/>
</dbReference>
<organism evidence="1 2">
    <name type="scientific">Oceanospirillum multiglobuliferum</name>
    <dbReference type="NCBI Taxonomy" id="64969"/>
    <lineage>
        <taxon>Bacteria</taxon>
        <taxon>Pseudomonadati</taxon>
        <taxon>Pseudomonadota</taxon>
        <taxon>Gammaproteobacteria</taxon>
        <taxon>Oceanospirillales</taxon>
        <taxon>Oceanospirillaceae</taxon>
        <taxon>Oceanospirillum</taxon>
    </lineage>
</organism>
<name>A0A1T4QX81_9GAMM</name>
<reference evidence="1 2" key="1">
    <citation type="submission" date="2017-01" db="EMBL/GenBank/DDBJ databases">
        <title>Genome Sequencing of a Marine Spirillum, Oceanospirillum multiglobuliferum ATCC 33336, from Japan.</title>
        <authorList>
            <person name="Carney J.G."/>
            <person name="Trachtenberg A.M."/>
            <person name="Rheaume B.A."/>
            <person name="Linnane J.D."/>
            <person name="Pitts N.L."/>
            <person name="Mykles D.L."/>
            <person name="Maclea K.S."/>
        </authorList>
    </citation>
    <scope>NUCLEOTIDE SEQUENCE [LARGE SCALE GENOMIC DNA]</scope>
    <source>
        <strain evidence="1 2">ATCC 33336</strain>
    </source>
</reference>
<evidence type="ECO:0000313" key="1">
    <source>
        <dbReference type="EMBL" id="OPX57077.1"/>
    </source>
</evidence>
<accession>A0A1T4QX81</accession>
<dbReference type="AlphaFoldDB" id="A0A1T4QX81"/>
<sequence length="149" mass="16342">MQITGIKNAEFANAAQTAINCEIQISSGGWLPFTASYNDSEQHGRDVFTAIIESGSVADYVEPEFQPEPIPQKLSRAQARGALILAGLIDHVQPALDAIEDPLQRALAQNDWDNRMEFERTHPQLLAIADALGLTDDQLDQLFIKGAKL</sequence>